<gene>
    <name evidence="3" type="ORF">OE88DRAFT_1664378</name>
</gene>
<sequence>MRTYCTNLASQNGSLQRRLQRSDEANAFLKAQTEQVKFELAQSKSELAAKARNVMALQFKLLRQDLLNCASQATARKAVQEVKERDDRLEKMSCELEMLKSENASLAQEVERLGFAVTGAEYVADKLEARNKDLEEEIARLRVERAECERELKEKDEEVRRTREKMEVLEEYVAAGKEADELVSDTFTTVLATLEAWKRGDESDEAQEEEEVVEEGAQTRVRAPSIIVSEAEADEEEVIMVERRQDEAWSHEAILDSWTGAPSVDTDVDEYPSALSCIIPLPTSPTLLGVSPITPLGPLTDIEEEDEEEPLKAESSWSSSQTARVKTVTFRCDSPGSPTIVGSGSELDTESENESLADDEHDPPRPKVYDSATDSPLLMFGKFTHGIPEDEFSPLVQERFSPIDARFENSDDEACSRFAASMMRKRSNSLSSIGTCDGLGASPSDLGC</sequence>
<evidence type="ECO:0000313" key="4">
    <source>
        <dbReference type="Proteomes" id="UP000305948"/>
    </source>
</evidence>
<evidence type="ECO:0000256" key="1">
    <source>
        <dbReference type="SAM" id="Coils"/>
    </source>
</evidence>
<evidence type="ECO:0000256" key="2">
    <source>
        <dbReference type="SAM" id="MobiDB-lite"/>
    </source>
</evidence>
<name>A0A5C3MWH3_9AGAM</name>
<dbReference type="Proteomes" id="UP000305948">
    <property type="component" value="Unassembled WGS sequence"/>
</dbReference>
<feature type="region of interest" description="Disordered" evidence="2">
    <location>
        <begin position="329"/>
        <end position="372"/>
    </location>
</feature>
<keyword evidence="4" id="KW-1185">Reference proteome</keyword>
<proteinExistence type="predicted"/>
<evidence type="ECO:0000313" key="3">
    <source>
        <dbReference type="EMBL" id="TFK48516.1"/>
    </source>
</evidence>
<accession>A0A5C3MWH3</accession>
<dbReference type="OrthoDB" id="10398960at2759"/>
<feature type="compositionally biased region" description="Acidic residues" evidence="2">
    <location>
        <begin position="347"/>
        <end position="361"/>
    </location>
</feature>
<keyword evidence="1" id="KW-0175">Coiled coil</keyword>
<reference evidence="3 4" key="1">
    <citation type="journal article" date="2019" name="Nat. Ecol. Evol.">
        <title>Megaphylogeny resolves global patterns of mushroom evolution.</title>
        <authorList>
            <person name="Varga T."/>
            <person name="Krizsan K."/>
            <person name="Foldi C."/>
            <person name="Dima B."/>
            <person name="Sanchez-Garcia M."/>
            <person name="Sanchez-Ramirez S."/>
            <person name="Szollosi G.J."/>
            <person name="Szarkandi J.G."/>
            <person name="Papp V."/>
            <person name="Albert L."/>
            <person name="Andreopoulos W."/>
            <person name="Angelini C."/>
            <person name="Antonin V."/>
            <person name="Barry K.W."/>
            <person name="Bougher N.L."/>
            <person name="Buchanan P."/>
            <person name="Buyck B."/>
            <person name="Bense V."/>
            <person name="Catcheside P."/>
            <person name="Chovatia M."/>
            <person name="Cooper J."/>
            <person name="Damon W."/>
            <person name="Desjardin D."/>
            <person name="Finy P."/>
            <person name="Geml J."/>
            <person name="Haridas S."/>
            <person name="Hughes K."/>
            <person name="Justo A."/>
            <person name="Karasinski D."/>
            <person name="Kautmanova I."/>
            <person name="Kiss B."/>
            <person name="Kocsube S."/>
            <person name="Kotiranta H."/>
            <person name="LaButti K.M."/>
            <person name="Lechner B.E."/>
            <person name="Liimatainen K."/>
            <person name="Lipzen A."/>
            <person name="Lukacs Z."/>
            <person name="Mihaltcheva S."/>
            <person name="Morgado L.N."/>
            <person name="Niskanen T."/>
            <person name="Noordeloos M.E."/>
            <person name="Ohm R.A."/>
            <person name="Ortiz-Santana B."/>
            <person name="Ovrebo C."/>
            <person name="Racz N."/>
            <person name="Riley R."/>
            <person name="Savchenko A."/>
            <person name="Shiryaev A."/>
            <person name="Soop K."/>
            <person name="Spirin V."/>
            <person name="Szebenyi C."/>
            <person name="Tomsovsky M."/>
            <person name="Tulloss R.E."/>
            <person name="Uehling J."/>
            <person name="Grigoriev I.V."/>
            <person name="Vagvolgyi C."/>
            <person name="Papp T."/>
            <person name="Martin F.M."/>
            <person name="Miettinen O."/>
            <person name="Hibbett D.S."/>
            <person name="Nagy L.G."/>
        </authorList>
    </citation>
    <scope>NUCLEOTIDE SEQUENCE [LARGE SCALE GENOMIC DNA]</scope>
    <source>
        <strain evidence="3 4">OMC1185</strain>
    </source>
</reference>
<dbReference type="EMBL" id="ML213519">
    <property type="protein sequence ID" value="TFK48516.1"/>
    <property type="molecule type" value="Genomic_DNA"/>
</dbReference>
<dbReference type="AlphaFoldDB" id="A0A5C3MWH3"/>
<feature type="coiled-coil region" evidence="1">
    <location>
        <begin position="82"/>
        <end position="172"/>
    </location>
</feature>
<protein>
    <submittedName>
        <fullName evidence="3">Uncharacterized protein</fullName>
    </submittedName>
</protein>
<organism evidence="3 4">
    <name type="scientific">Heliocybe sulcata</name>
    <dbReference type="NCBI Taxonomy" id="5364"/>
    <lineage>
        <taxon>Eukaryota</taxon>
        <taxon>Fungi</taxon>
        <taxon>Dikarya</taxon>
        <taxon>Basidiomycota</taxon>
        <taxon>Agaricomycotina</taxon>
        <taxon>Agaricomycetes</taxon>
        <taxon>Gloeophyllales</taxon>
        <taxon>Gloeophyllaceae</taxon>
        <taxon>Heliocybe</taxon>
    </lineage>
</organism>